<dbReference type="EMBL" id="RCBY01000072">
    <property type="protein sequence ID" value="RQH42319.1"/>
    <property type="molecule type" value="Genomic_DNA"/>
</dbReference>
<keyword evidence="1" id="KW-0812">Transmembrane</keyword>
<evidence type="ECO:0000313" key="3">
    <source>
        <dbReference type="Proteomes" id="UP000269154"/>
    </source>
</evidence>
<reference evidence="2 3" key="1">
    <citation type="journal article" date="2018" name="ACS Chem. Biol.">
        <title>Ketoreductase domain dysfunction expands chemodiversity: malyngamide biosynthesis in the cyanobacterium Okeania hirsuta.</title>
        <authorList>
            <person name="Moss N.A."/>
            <person name="Leao T."/>
            <person name="Rankin M."/>
            <person name="McCullough T.M."/>
            <person name="Qu P."/>
            <person name="Korobeynikov A."/>
            <person name="Smith J.L."/>
            <person name="Gerwick L."/>
            <person name="Gerwick W.H."/>
        </authorList>
    </citation>
    <scope>NUCLEOTIDE SEQUENCE [LARGE SCALE GENOMIC DNA]</scope>
    <source>
        <strain evidence="2 3">PAB10Feb10-1</strain>
    </source>
</reference>
<evidence type="ECO:0008006" key="4">
    <source>
        <dbReference type="Google" id="ProtNLM"/>
    </source>
</evidence>
<proteinExistence type="predicted"/>
<keyword evidence="1" id="KW-1133">Transmembrane helix</keyword>
<sequence>MVKNALSKTKKILKIVSIKSICPLYTSHFPIFKTLILMVKNALSKTKKNLKIVSINLILCLLILSLVEGLSSIILLFYKISKVQPISEIRHTQYDELLGWVNIPNADIPNMYGQGIYFRTNSQSFRNNEDFTINIPPNKVRIICSGDSFTMGWGVSNDQTWCQLLTSINQRLQTINMGQGGYGIDQAYLWYKRDGTKFDHNIQIFAFITDDFVRMQRARSFGYGKPLLYLENGELVNHNFPVPRGSFLVPKITEGGRYIQELRFLNLWQTLFPRKMETDNKYVAQTPAIAIKIFEQLAKINQGKNSKLVVVYLPIYSDYYLNESSFWRQYLQAELEKRNIVYIDLIAEFRKRMPNEQVETAFLGGNGHYSVSGNEFFANLLYEKLLSMPEVAVILQQ</sequence>
<comment type="caution">
    <text evidence="2">The sequence shown here is derived from an EMBL/GenBank/DDBJ whole genome shotgun (WGS) entry which is preliminary data.</text>
</comment>
<protein>
    <recommendedName>
        <fullName evidence="4">SGNH/GDSL hydrolase family protein</fullName>
    </recommendedName>
</protein>
<evidence type="ECO:0000256" key="1">
    <source>
        <dbReference type="SAM" id="Phobius"/>
    </source>
</evidence>
<keyword evidence="3" id="KW-1185">Reference proteome</keyword>
<dbReference type="InterPro" id="IPR036514">
    <property type="entry name" value="SGNH_hydro_sf"/>
</dbReference>
<organism evidence="2 3">
    <name type="scientific">Okeania hirsuta</name>
    <dbReference type="NCBI Taxonomy" id="1458930"/>
    <lineage>
        <taxon>Bacteria</taxon>
        <taxon>Bacillati</taxon>
        <taxon>Cyanobacteriota</taxon>
        <taxon>Cyanophyceae</taxon>
        <taxon>Oscillatoriophycideae</taxon>
        <taxon>Oscillatoriales</taxon>
        <taxon>Microcoleaceae</taxon>
        <taxon>Okeania</taxon>
    </lineage>
</organism>
<evidence type="ECO:0000313" key="2">
    <source>
        <dbReference type="EMBL" id="RQH42319.1"/>
    </source>
</evidence>
<keyword evidence="1" id="KW-0472">Membrane</keyword>
<feature type="transmembrane region" description="Helical" evidence="1">
    <location>
        <begin position="52"/>
        <end position="78"/>
    </location>
</feature>
<dbReference type="AlphaFoldDB" id="A0A3N6P2Q2"/>
<dbReference type="Proteomes" id="UP000269154">
    <property type="component" value="Unassembled WGS sequence"/>
</dbReference>
<gene>
    <name evidence="2" type="ORF">D5R40_14370</name>
</gene>
<accession>A0A3N6P2Q2</accession>
<name>A0A3N6P2Q2_9CYAN</name>
<dbReference type="SUPFAM" id="SSF52266">
    <property type="entry name" value="SGNH hydrolase"/>
    <property type="match status" value="1"/>
</dbReference>
<dbReference type="Gene3D" id="3.40.50.1110">
    <property type="entry name" value="SGNH hydrolase"/>
    <property type="match status" value="1"/>
</dbReference>